<protein>
    <submittedName>
        <fullName evidence="2">Uncharacterized protein</fullName>
    </submittedName>
</protein>
<accession>A0A2A4T947</accession>
<feature type="transmembrane region" description="Helical" evidence="1">
    <location>
        <begin position="91"/>
        <end position="112"/>
    </location>
</feature>
<evidence type="ECO:0000313" key="3">
    <source>
        <dbReference type="Proteomes" id="UP000218113"/>
    </source>
</evidence>
<comment type="caution">
    <text evidence="2">The sequence shown here is derived from an EMBL/GenBank/DDBJ whole genome shotgun (WGS) entry which is preliminary data.</text>
</comment>
<dbReference type="EMBL" id="NVSR01000013">
    <property type="protein sequence ID" value="PCI29527.1"/>
    <property type="molecule type" value="Genomic_DNA"/>
</dbReference>
<proteinExistence type="predicted"/>
<keyword evidence="1" id="KW-1133">Transmembrane helix</keyword>
<evidence type="ECO:0000256" key="1">
    <source>
        <dbReference type="SAM" id="Phobius"/>
    </source>
</evidence>
<keyword evidence="1" id="KW-0472">Membrane</keyword>
<name>A0A2A4T947_9DELT</name>
<reference evidence="3" key="1">
    <citation type="submission" date="2017-08" db="EMBL/GenBank/DDBJ databases">
        <title>A dynamic microbial community with high functional redundancy inhabits the cold, oxic subseafloor aquifer.</title>
        <authorList>
            <person name="Tully B.J."/>
            <person name="Wheat C.G."/>
            <person name="Glazer B.T."/>
            <person name="Huber J.A."/>
        </authorList>
    </citation>
    <scope>NUCLEOTIDE SEQUENCE [LARGE SCALE GENOMIC DNA]</scope>
</reference>
<dbReference type="AlphaFoldDB" id="A0A2A4T947"/>
<feature type="transmembrane region" description="Helical" evidence="1">
    <location>
        <begin position="16"/>
        <end position="35"/>
    </location>
</feature>
<dbReference type="Proteomes" id="UP000218113">
    <property type="component" value="Unassembled WGS sequence"/>
</dbReference>
<keyword evidence="1" id="KW-0812">Transmembrane</keyword>
<organism evidence="2 3">
    <name type="scientific">SAR324 cluster bacterium</name>
    <dbReference type="NCBI Taxonomy" id="2024889"/>
    <lineage>
        <taxon>Bacteria</taxon>
        <taxon>Deltaproteobacteria</taxon>
        <taxon>SAR324 cluster</taxon>
    </lineage>
</organism>
<gene>
    <name evidence="2" type="ORF">COB67_03995</name>
</gene>
<evidence type="ECO:0000313" key="2">
    <source>
        <dbReference type="EMBL" id="PCI29527.1"/>
    </source>
</evidence>
<sequence>MIENLLEKLDKPYKRVMFGFFVLSIMFIIGLPTYGDFIFEIQSRWTGENLIDWEALKSFCGWEAKRPGEGEAAFRIRSAASAVSAKVGMSVMSFALLGFFYYFVKFVFWITASKEK</sequence>